<dbReference type="Proteomes" id="UP001153269">
    <property type="component" value="Unassembled WGS sequence"/>
</dbReference>
<feature type="compositionally biased region" description="Basic residues" evidence="1">
    <location>
        <begin position="106"/>
        <end position="117"/>
    </location>
</feature>
<proteinExistence type="predicted"/>
<dbReference type="EMBL" id="CADEAL010001613">
    <property type="protein sequence ID" value="CAB1433964.1"/>
    <property type="molecule type" value="Genomic_DNA"/>
</dbReference>
<feature type="compositionally biased region" description="Basic and acidic residues" evidence="1">
    <location>
        <begin position="55"/>
        <end position="67"/>
    </location>
</feature>
<sequence>MWRQRTETRRLSGSEQFALVDRRRQAGASVTVGGLFSPRIRAPLRASLNTATGGGEKERKSVNEGRDSGGNFISQQKKHKLDSTESEVVTLKTQSHLELAVDNNHRKPHRPSNRKPPMHLPVEVGQKF</sequence>
<name>A0A9N7UPA0_PLEPL</name>
<keyword evidence="3" id="KW-1185">Reference proteome</keyword>
<comment type="caution">
    <text evidence="2">The sequence shown here is derived from an EMBL/GenBank/DDBJ whole genome shotgun (WGS) entry which is preliminary data.</text>
</comment>
<evidence type="ECO:0000256" key="1">
    <source>
        <dbReference type="SAM" id="MobiDB-lite"/>
    </source>
</evidence>
<gene>
    <name evidence="2" type="ORF">PLEPLA_LOCUS22056</name>
</gene>
<reference evidence="2" key="1">
    <citation type="submission" date="2020-03" db="EMBL/GenBank/DDBJ databases">
        <authorList>
            <person name="Weist P."/>
        </authorList>
    </citation>
    <scope>NUCLEOTIDE SEQUENCE</scope>
</reference>
<protein>
    <submittedName>
        <fullName evidence="2">Uncharacterized protein</fullName>
    </submittedName>
</protein>
<dbReference type="AlphaFoldDB" id="A0A9N7UPA0"/>
<evidence type="ECO:0000313" key="3">
    <source>
        <dbReference type="Proteomes" id="UP001153269"/>
    </source>
</evidence>
<accession>A0A9N7UPA0</accession>
<organism evidence="2 3">
    <name type="scientific">Pleuronectes platessa</name>
    <name type="common">European plaice</name>
    <dbReference type="NCBI Taxonomy" id="8262"/>
    <lineage>
        <taxon>Eukaryota</taxon>
        <taxon>Metazoa</taxon>
        <taxon>Chordata</taxon>
        <taxon>Craniata</taxon>
        <taxon>Vertebrata</taxon>
        <taxon>Euteleostomi</taxon>
        <taxon>Actinopterygii</taxon>
        <taxon>Neopterygii</taxon>
        <taxon>Teleostei</taxon>
        <taxon>Neoteleostei</taxon>
        <taxon>Acanthomorphata</taxon>
        <taxon>Carangaria</taxon>
        <taxon>Pleuronectiformes</taxon>
        <taxon>Pleuronectoidei</taxon>
        <taxon>Pleuronectidae</taxon>
        <taxon>Pleuronectes</taxon>
    </lineage>
</organism>
<feature type="region of interest" description="Disordered" evidence="1">
    <location>
        <begin position="47"/>
        <end position="128"/>
    </location>
</feature>
<evidence type="ECO:0000313" key="2">
    <source>
        <dbReference type="EMBL" id="CAB1433964.1"/>
    </source>
</evidence>